<keyword evidence="3" id="KW-1003">Cell membrane</keyword>
<sequence>MSLALLADGALVLLVLGLAFWVNAAASGFAAVVGYVAFGLLLALAWMRLAAGDVALTEAAVGSGATGAVLVAAAMRLRAAADPPPSWPGVSRPSTPNRRSADGRDTPGHDGGGDDLAPPAPYSDSHRDVPGHDEGGKPGLSLRLAALVLSGLVTAGLAGLVLWTAGPAPSLAEAATRHLPGLGMGNAVTGVLIAYRALDTLLEKVVLLLALGGVWSLTRDRVWGGRPFPRAIPAGNGALILLARLLPPIGIVVAVYVLWVGATDPGGAFQGGAILTAMWILVMLAGLRDAPPIGSRRLRLAVAAGPAAFLAVGLAGFVLPTGFLSYPESIAKPLIIAVEAVLTLSIALILGLLVAGPAERPPDPAERLR</sequence>
<evidence type="ECO:0008006" key="13">
    <source>
        <dbReference type="Google" id="ProtNLM"/>
    </source>
</evidence>
<dbReference type="PANTHER" id="PTHR33932:SF4">
    <property type="entry name" value="NA(+)_H(+) ANTIPORTER SUBUNIT B"/>
    <property type="match status" value="1"/>
</dbReference>
<dbReference type="Pfam" id="PF13244">
    <property type="entry name" value="MbhD"/>
    <property type="match status" value="1"/>
</dbReference>
<dbReference type="InterPro" id="IPR007182">
    <property type="entry name" value="MnhB"/>
</dbReference>
<dbReference type="Proteomes" id="UP000239724">
    <property type="component" value="Unassembled WGS sequence"/>
</dbReference>
<feature type="compositionally biased region" description="Basic and acidic residues" evidence="7">
    <location>
        <begin position="99"/>
        <end position="112"/>
    </location>
</feature>
<evidence type="ECO:0000256" key="5">
    <source>
        <dbReference type="ARBA" id="ARBA00022989"/>
    </source>
</evidence>
<gene>
    <name evidence="11" type="ORF">CCS01_13225</name>
</gene>
<dbReference type="InterPro" id="IPR025383">
    <property type="entry name" value="MrpA_C/MbhD"/>
</dbReference>
<dbReference type="GO" id="GO:0005886">
    <property type="term" value="C:plasma membrane"/>
    <property type="evidence" value="ECO:0007669"/>
    <property type="project" value="UniProtKB-SubCell"/>
</dbReference>
<keyword evidence="12" id="KW-1185">Reference proteome</keyword>
<dbReference type="RefSeq" id="WP_158258372.1">
    <property type="nucleotide sequence ID" value="NZ_NHRY01000136.1"/>
</dbReference>
<feature type="domain" description="MrpA C-terminal/MbhD" evidence="10">
    <location>
        <begin position="13"/>
        <end position="78"/>
    </location>
</feature>
<organism evidence="11 12">
    <name type="scientific">Rhodopila globiformis</name>
    <name type="common">Rhodopseudomonas globiformis</name>
    <dbReference type="NCBI Taxonomy" id="1071"/>
    <lineage>
        <taxon>Bacteria</taxon>
        <taxon>Pseudomonadati</taxon>
        <taxon>Pseudomonadota</taxon>
        <taxon>Alphaproteobacteria</taxon>
        <taxon>Acetobacterales</taxon>
        <taxon>Acetobacteraceae</taxon>
        <taxon>Rhodopila</taxon>
    </lineage>
</organism>
<feature type="transmembrane region" description="Helical" evidence="8">
    <location>
        <begin position="300"/>
        <end position="322"/>
    </location>
</feature>
<accession>A0A2S6NH19</accession>
<feature type="transmembrane region" description="Helical" evidence="8">
    <location>
        <begin position="239"/>
        <end position="262"/>
    </location>
</feature>
<keyword evidence="5 8" id="KW-1133">Transmembrane helix</keyword>
<dbReference type="PANTHER" id="PTHR33932">
    <property type="entry name" value="NA(+)/H(+) ANTIPORTER SUBUNIT B"/>
    <property type="match status" value="1"/>
</dbReference>
<dbReference type="Pfam" id="PF04039">
    <property type="entry name" value="MnhB"/>
    <property type="match status" value="1"/>
</dbReference>
<comment type="subcellular location">
    <subcellularLocation>
        <location evidence="1">Cell membrane</location>
        <topology evidence="1">Multi-pass membrane protein</topology>
    </subcellularLocation>
</comment>
<protein>
    <recommendedName>
        <fullName evidence="13">Sodium:proton antiporter</fullName>
    </recommendedName>
</protein>
<reference evidence="11 12" key="1">
    <citation type="journal article" date="2018" name="Arch. Microbiol.">
        <title>New insights into the metabolic potential of the phototrophic purple bacterium Rhodopila globiformis DSM 161(T) from its draft genome sequence and evidence for a vanadium-dependent nitrogenase.</title>
        <authorList>
            <person name="Imhoff J.F."/>
            <person name="Rahn T."/>
            <person name="Kunzel S."/>
            <person name="Neulinger S.C."/>
        </authorList>
    </citation>
    <scope>NUCLEOTIDE SEQUENCE [LARGE SCALE GENOMIC DNA]</scope>
    <source>
        <strain evidence="11 12">DSM 161</strain>
    </source>
</reference>
<feature type="transmembrane region" description="Helical" evidence="8">
    <location>
        <begin position="144"/>
        <end position="166"/>
    </location>
</feature>
<feature type="transmembrane region" description="Helical" evidence="8">
    <location>
        <begin position="178"/>
        <end position="195"/>
    </location>
</feature>
<evidence type="ECO:0000256" key="6">
    <source>
        <dbReference type="ARBA" id="ARBA00023136"/>
    </source>
</evidence>
<evidence type="ECO:0000313" key="11">
    <source>
        <dbReference type="EMBL" id="PPQ33900.1"/>
    </source>
</evidence>
<evidence type="ECO:0000313" key="12">
    <source>
        <dbReference type="Proteomes" id="UP000239724"/>
    </source>
</evidence>
<evidence type="ECO:0000256" key="4">
    <source>
        <dbReference type="ARBA" id="ARBA00022692"/>
    </source>
</evidence>
<comment type="similarity">
    <text evidence="2">Belongs to the CPA3 antiporters (TC 2.A.63) subunit B family.</text>
</comment>
<evidence type="ECO:0000256" key="7">
    <source>
        <dbReference type="SAM" id="MobiDB-lite"/>
    </source>
</evidence>
<feature type="domain" description="Na+/H+ antiporter MnhB subunit-related protein" evidence="9">
    <location>
        <begin position="241"/>
        <end position="356"/>
    </location>
</feature>
<dbReference type="InterPro" id="IPR050622">
    <property type="entry name" value="CPA3_antiporter_subunitB"/>
</dbReference>
<feature type="compositionally biased region" description="Basic and acidic residues" evidence="7">
    <location>
        <begin position="124"/>
        <end position="135"/>
    </location>
</feature>
<proteinExistence type="inferred from homology"/>
<dbReference type="OrthoDB" id="4962908at2"/>
<name>A0A2S6NH19_RHOGL</name>
<feature type="region of interest" description="Disordered" evidence="7">
    <location>
        <begin position="81"/>
        <end position="135"/>
    </location>
</feature>
<dbReference type="EMBL" id="NHRY01000136">
    <property type="protein sequence ID" value="PPQ33900.1"/>
    <property type="molecule type" value="Genomic_DNA"/>
</dbReference>
<evidence type="ECO:0000256" key="3">
    <source>
        <dbReference type="ARBA" id="ARBA00022475"/>
    </source>
</evidence>
<feature type="transmembrane region" description="Helical" evidence="8">
    <location>
        <begin position="334"/>
        <end position="355"/>
    </location>
</feature>
<evidence type="ECO:0000256" key="8">
    <source>
        <dbReference type="SAM" id="Phobius"/>
    </source>
</evidence>
<feature type="transmembrane region" description="Helical" evidence="8">
    <location>
        <begin position="59"/>
        <end position="77"/>
    </location>
</feature>
<feature type="transmembrane region" description="Helical" evidence="8">
    <location>
        <begin position="268"/>
        <end position="288"/>
    </location>
</feature>
<keyword evidence="6 8" id="KW-0472">Membrane</keyword>
<dbReference type="AlphaFoldDB" id="A0A2S6NH19"/>
<evidence type="ECO:0000256" key="2">
    <source>
        <dbReference type="ARBA" id="ARBA00009425"/>
    </source>
</evidence>
<feature type="transmembrane region" description="Helical" evidence="8">
    <location>
        <begin position="29"/>
        <end position="47"/>
    </location>
</feature>
<evidence type="ECO:0000259" key="10">
    <source>
        <dbReference type="Pfam" id="PF13244"/>
    </source>
</evidence>
<keyword evidence="4 8" id="KW-0812">Transmembrane</keyword>
<evidence type="ECO:0000259" key="9">
    <source>
        <dbReference type="Pfam" id="PF04039"/>
    </source>
</evidence>
<comment type="caution">
    <text evidence="11">The sequence shown here is derived from an EMBL/GenBank/DDBJ whole genome shotgun (WGS) entry which is preliminary data.</text>
</comment>
<evidence type="ECO:0000256" key="1">
    <source>
        <dbReference type="ARBA" id="ARBA00004651"/>
    </source>
</evidence>